<feature type="signal peptide" evidence="1">
    <location>
        <begin position="1"/>
        <end position="35"/>
    </location>
</feature>
<proteinExistence type="predicted"/>
<dbReference type="Proteomes" id="UP001157167">
    <property type="component" value="Unassembled WGS sequence"/>
</dbReference>
<evidence type="ECO:0000313" key="3">
    <source>
        <dbReference type="Proteomes" id="UP001157167"/>
    </source>
</evidence>
<gene>
    <name evidence="2" type="ORF">GCM10007933_39990</name>
</gene>
<protein>
    <recommendedName>
        <fullName evidence="4">Lipoprotein</fullName>
    </recommendedName>
</protein>
<reference evidence="3" key="1">
    <citation type="journal article" date="2019" name="Int. J. Syst. Evol. Microbiol.">
        <title>The Global Catalogue of Microorganisms (GCM) 10K type strain sequencing project: providing services to taxonomists for standard genome sequencing and annotation.</title>
        <authorList>
            <consortium name="The Broad Institute Genomics Platform"/>
            <consortium name="The Broad Institute Genome Sequencing Center for Infectious Disease"/>
            <person name="Wu L."/>
            <person name="Ma J."/>
        </authorList>
    </citation>
    <scope>NUCLEOTIDE SEQUENCE [LARGE SCALE GENOMIC DNA]</scope>
    <source>
        <strain evidence="3">NBRC 102407</strain>
    </source>
</reference>
<keyword evidence="3" id="KW-1185">Reference proteome</keyword>
<evidence type="ECO:0000256" key="1">
    <source>
        <dbReference type="SAM" id="SignalP"/>
    </source>
</evidence>
<dbReference type="EMBL" id="BSPX01000100">
    <property type="protein sequence ID" value="GLT24518.1"/>
    <property type="molecule type" value="Genomic_DNA"/>
</dbReference>
<comment type="caution">
    <text evidence="2">The sequence shown here is derived from an EMBL/GenBank/DDBJ whole genome shotgun (WGS) entry which is preliminary data.</text>
</comment>
<evidence type="ECO:0008006" key="4">
    <source>
        <dbReference type="Google" id="ProtNLM"/>
    </source>
</evidence>
<accession>A0ABQ6FFX5</accession>
<name>A0ABQ6FFX5_9RHOO</name>
<keyword evidence="1" id="KW-0732">Signal</keyword>
<feature type="chain" id="PRO_5047519445" description="Lipoprotein" evidence="1">
    <location>
        <begin position="36"/>
        <end position="303"/>
    </location>
</feature>
<organism evidence="2 3">
    <name type="scientific">Zoogloea oryzae</name>
    <dbReference type="NCBI Taxonomy" id="310767"/>
    <lineage>
        <taxon>Bacteria</taxon>
        <taxon>Pseudomonadati</taxon>
        <taxon>Pseudomonadota</taxon>
        <taxon>Betaproteobacteria</taxon>
        <taxon>Rhodocyclales</taxon>
        <taxon>Zoogloeaceae</taxon>
        <taxon>Zoogloea</taxon>
    </lineage>
</organism>
<sequence>MGGRGFFSLPMSISLTLAPVLRARLAAGLAALALAGCSDETRSPADWAPLDIPRGKGCPQLAGQYLNDDPLVFLALVTQHLPREAQRRRWFDVTLSGSVEAGLQLQLGAPGSEGASTIRLQPAAEACHDGWLQLSWPYMLIERDDPLYRDLQGEGYKELYVARDSAGNLVARQVTANYLEFPVWCGDGCKYLRIPFTRSEQVRWRRLSAMGALPSDRPGPDIGTSELRRRVSTALPPGTLLDGIDAQGAGFVARIRSGEEAGVDAFMDELSTAPWVHSVRREPSPGARGKDGRYAERVWFSLR</sequence>
<evidence type="ECO:0000313" key="2">
    <source>
        <dbReference type="EMBL" id="GLT24518.1"/>
    </source>
</evidence>